<proteinExistence type="predicted"/>
<dbReference type="RefSeq" id="WP_076032572.1">
    <property type="nucleotide sequence ID" value="NZ_BKXY01000018.1"/>
</dbReference>
<gene>
    <name evidence="1" type="ORF">BEN76_05955</name>
</gene>
<dbReference type="AlphaFoldDB" id="A0A1P8EHB8"/>
<name>A0A1P8EHB8_9GAMM</name>
<dbReference type="KEGG" id="asol:BEN76_05955"/>
<protein>
    <recommendedName>
        <fullName evidence="3">TFIIB-type zinc ribbon-containing protein</fullName>
    </recommendedName>
</protein>
<evidence type="ECO:0000313" key="1">
    <source>
        <dbReference type="EMBL" id="APV35587.1"/>
    </source>
</evidence>
<dbReference type="Proteomes" id="UP000185674">
    <property type="component" value="Chromosome"/>
</dbReference>
<dbReference type="STRING" id="487316.BEN76_05955"/>
<organism evidence="1 2">
    <name type="scientific">Acinetobacter soli</name>
    <dbReference type="NCBI Taxonomy" id="487316"/>
    <lineage>
        <taxon>Bacteria</taxon>
        <taxon>Pseudomonadati</taxon>
        <taxon>Pseudomonadota</taxon>
        <taxon>Gammaproteobacteria</taxon>
        <taxon>Moraxellales</taxon>
        <taxon>Moraxellaceae</taxon>
        <taxon>Acinetobacter</taxon>
    </lineage>
</organism>
<evidence type="ECO:0000313" key="2">
    <source>
        <dbReference type="Proteomes" id="UP000185674"/>
    </source>
</evidence>
<dbReference type="eggNOG" id="ENOG502ZBJB">
    <property type="taxonomic scope" value="Bacteria"/>
</dbReference>
<dbReference type="EMBL" id="CP016896">
    <property type="protein sequence ID" value="APV35587.1"/>
    <property type="molecule type" value="Genomic_DNA"/>
</dbReference>
<accession>A0A1P8EHB8</accession>
<evidence type="ECO:0008006" key="3">
    <source>
        <dbReference type="Google" id="ProtNLM"/>
    </source>
</evidence>
<reference evidence="1 2" key="1">
    <citation type="submission" date="2016-08" db="EMBL/GenBank/DDBJ databases">
        <title>Complete genome sequence of Acinetobacter baylyi strain GFJ2.</title>
        <authorList>
            <person name="Tabata M."/>
            <person name="Kuboki S."/>
            <person name="Gibu N."/>
            <person name="Kinouchi Y."/>
            <person name="Vangnai A."/>
            <person name="Kasai D."/>
            <person name="Fukuda M."/>
        </authorList>
    </citation>
    <scope>NUCLEOTIDE SEQUENCE [LARGE SCALE GENOMIC DNA]</scope>
    <source>
        <strain evidence="1 2">GFJ2</strain>
    </source>
</reference>
<sequence length="404" mass="48693">MSQFEQTRYNSTLVLYLSVILNILQKQLDESSQCPLCQAAMFWVEAEEYEQDVQFQECSHCQHRVFQDHKRVCHCISCTEQRKKMMKQARQQEQKKNQIKDDKVFNLEDLSLMHKLFLLALLDDHVHENIPHDEFVHWHAIKYHSISPHYLFNNALYKELLHLGILVIPEHLDEQQQIAYLRVRLDGYSDPSLFSIVQQLRHWFYENLSMGIPYKTTEDVKNVLFELLYQEIVQFMQMYCRTWNIQIAGNRHFQQFCYKLLDGLAVGQIYYLIQTALEYLYTQKALQPRNESFINTNLLKKTLEQYRERAITERWETSTLPRPMNLPLSKMSQIFLYRFLSYDERIFIQPIWKAWRKIEPRLNFFSLKRCMNCGSNDLEVDYDATDYVSLICRNCKHQDHYFTK</sequence>